<dbReference type="GO" id="GO:0004722">
    <property type="term" value="F:protein serine/threonine phosphatase activity"/>
    <property type="evidence" value="ECO:0000318"/>
    <property type="project" value="GO_Central"/>
</dbReference>
<name>A0A9R0HX28_SPIOL</name>
<evidence type="ECO:0000256" key="1">
    <source>
        <dbReference type="SAM" id="MobiDB-lite"/>
    </source>
</evidence>
<evidence type="ECO:0000259" key="2">
    <source>
        <dbReference type="PROSITE" id="PS51746"/>
    </source>
</evidence>
<dbReference type="GO" id="GO:0009507">
    <property type="term" value="C:chloroplast"/>
    <property type="evidence" value="ECO:0000318"/>
    <property type="project" value="GO_Central"/>
</dbReference>
<dbReference type="PANTHER" id="PTHR12320">
    <property type="entry name" value="PROTEIN PHOSPHATASE 2C"/>
    <property type="match status" value="1"/>
</dbReference>
<dbReference type="GeneID" id="110778159"/>
<proteinExistence type="predicted"/>
<dbReference type="RefSeq" id="XP_056693151.1">
    <property type="nucleotide sequence ID" value="XM_056837173.1"/>
</dbReference>
<dbReference type="AlphaFoldDB" id="A0A9R0HX28"/>
<protein>
    <submittedName>
        <fullName evidence="4 5">Probable protein phosphatase 2C 62 isoform X1</fullName>
    </submittedName>
    <submittedName>
        <fullName evidence="7">Probable protein phosphatase 2C 62 isoform X2</fullName>
    </submittedName>
</protein>
<keyword evidence="3" id="KW-1185">Reference proteome</keyword>
<evidence type="ECO:0000313" key="4">
    <source>
        <dbReference type="RefSeq" id="XP_021838413.1"/>
    </source>
</evidence>
<feature type="compositionally biased region" description="Acidic residues" evidence="1">
    <location>
        <begin position="107"/>
        <end position="117"/>
    </location>
</feature>
<evidence type="ECO:0000313" key="6">
    <source>
        <dbReference type="RefSeq" id="XP_021838416.1"/>
    </source>
</evidence>
<dbReference type="RefSeq" id="XP_021838413.1">
    <property type="nucleotide sequence ID" value="XM_021982721.1"/>
</dbReference>
<dbReference type="PROSITE" id="PS51746">
    <property type="entry name" value="PPM_2"/>
    <property type="match status" value="1"/>
</dbReference>
<dbReference type="Proteomes" id="UP000813463">
    <property type="component" value="Chromosome 2"/>
</dbReference>
<dbReference type="RefSeq" id="XP_021838414.1">
    <property type="nucleotide sequence ID" value="XM_021982722.1"/>
</dbReference>
<dbReference type="SUPFAM" id="SSF81606">
    <property type="entry name" value="PP2C-like"/>
    <property type="match status" value="1"/>
</dbReference>
<dbReference type="Pfam" id="PF07228">
    <property type="entry name" value="SpoIIE"/>
    <property type="match status" value="1"/>
</dbReference>
<dbReference type="InterPro" id="IPR039123">
    <property type="entry name" value="PPTC7"/>
</dbReference>
<dbReference type="Gene3D" id="3.60.40.10">
    <property type="entry name" value="PPM-type phosphatase domain"/>
    <property type="match status" value="2"/>
</dbReference>
<feature type="region of interest" description="Disordered" evidence="1">
    <location>
        <begin position="204"/>
        <end position="225"/>
    </location>
</feature>
<feature type="domain" description="PPM-type phosphatase" evidence="2">
    <location>
        <begin position="689"/>
        <end position="924"/>
    </location>
</feature>
<dbReference type="KEGG" id="soe:110778159"/>
<evidence type="ECO:0000313" key="7">
    <source>
        <dbReference type="RefSeq" id="XP_056693151.1"/>
    </source>
</evidence>
<dbReference type="PANTHER" id="PTHR12320:SF1">
    <property type="entry name" value="PROTEIN PHOSPHATASE PTC7 HOMOLOG"/>
    <property type="match status" value="1"/>
</dbReference>
<feature type="region of interest" description="Disordered" evidence="1">
    <location>
        <begin position="87"/>
        <end position="122"/>
    </location>
</feature>
<reference evidence="3" key="1">
    <citation type="journal article" date="2021" name="Nat. Commun.">
        <title>Genomic analyses provide insights into spinach domestication and the genetic basis of agronomic traits.</title>
        <authorList>
            <person name="Cai X."/>
            <person name="Sun X."/>
            <person name="Xu C."/>
            <person name="Sun H."/>
            <person name="Wang X."/>
            <person name="Ge C."/>
            <person name="Zhang Z."/>
            <person name="Wang Q."/>
            <person name="Fei Z."/>
            <person name="Jiao C."/>
            <person name="Wang Q."/>
        </authorList>
    </citation>
    <scope>NUCLEOTIDE SEQUENCE [LARGE SCALE GENOMIC DNA]</scope>
    <source>
        <strain evidence="3">cv. Varoflay</strain>
    </source>
</reference>
<evidence type="ECO:0000313" key="5">
    <source>
        <dbReference type="RefSeq" id="XP_021838414.1"/>
    </source>
</evidence>
<dbReference type="RefSeq" id="XP_021838416.1">
    <property type="nucleotide sequence ID" value="XM_021982724.1"/>
</dbReference>
<feature type="region of interest" description="Disordered" evidence="1">
    <location>
        <begin position="573"/>
        <end position="605"/>
    </location>
</feature>
<sequence>MADMLHTNLPIFSHFSLPLNLFPHTNSSFIRFAPLRRRFSLSSAVAKLSSDSSQFNIISRTELADGSVSFKFGDAGEISETLNKFDAGNDVELERESDENLGREADDVTDDVTDDESDHSKAENFVSYSAELKEDTDSVVDLQSDVQICENSVEDEHNSYLISTAGVEDLSNFDETQRKNRVGNGAVAIGDSSDGVMIEKAGELRKASEELSDEDDELKHGGDESSNIGVSVVVSLEDEVVKEEIGRDEIVEDEVLFSEGEIVKEEIRVRDEIMEDEIVTDNIVENETEEDKVVSLDDEVVEDETVKDQIVAGEILKGEIVEDLKDDIGKDKDQKVVSSVYEMVKDRVVKDEITDEDIVEDEFVNDKIVEDEIVEDGIMEDEIVKDEKVMEDEVVKDEKVMEDEIVKDEKVMEDEIVKDEKVMEDEVVKDEKVMEDEIVKDEEIMDDQEIVEDEIVEDKDQKVVSLDFEIMEDEIVGEEIVEDETVKDAIVKGEIEDNMEVSLKDVTEHNMVISLEDVTEKASVFAESHPMSVYEDDDSLELLSKKLEAEPILDEETSFVSLDDDVVLGSSLDSNKAPSISQPYDDQLCNDSSNTSGPDPETSGIASAEVSINSKQISTVANSMTAVAASPPDTSEVHGVTTQTIAQPDNDITDTSVAAGPVTSEIASQETDLVSLNEVETSSPAFTISSAVASLAHSSEALTGAKDAHFVSNNWFGVADGVGQWSLGGVAMGMYAHEFMLNCERLIKNSAGLTNVKELLQQSAAMAQSTGSARVLIAHVANEVLHVANIGDSGFVLIRNGTVFQKSSPMVHEFSFPYAIGLGDDLVEDAEEYHIDLEDGDVIVTATDGLFDNLYEQEIASMVSRAVEVGMSLQNLAELLASKAEEVGRSDTARSPFADAVQAAGHSGYSGGKLDHVTVIVSLLQRR</sequence>
<dbReference type="SMART" id="SM00332">
    <property type="entry name" value="PP2Cc"/>
    <property type="match status" value="1"/>
</dbReference>
<accession>A0A9R0HX28</accession>
<organism evidence="3 6">
    <name type="scientific">Spinacia oleracea</name>
    <name type="common">Spinach</name>
    <dbReference type="NCBI Taxonomy" id="3562"/>
    <lineage>
        <taxon>Eukaryota</taxon>
        <taxon>Viridiplantae</taxon>
        <taxon>Streptophyta</taxon>
        <taxon>Embryophyta</taxon>
        <taxon>Tracheophyta</taxon>
        <taxon>Spermatophyta</taxon>
        <taxon>Magnoliopsida</taxon>
        <taxon>eudicotyledons</taxon>
        <taxon>Gunneridae</taxon>
        <taxon>Pentapetalae</taxon>
        <taxon>Caryophyllales</taxon>
        <taxon>Chenopodiaceae</taxon>
        <taxon>Chenopodioideae</taxon>
        <taxon>Anserineae</taxon>
        <taxon>Spinacia</taxon>
    </lineage>
</organism>
<reference evidence="4 5" key="2">
    <citation type="submission" date="2025-04" db="UniProtKB">
        <authorList>
            <consortium name="RefSeq"/>
        </authorList>
    </citation>
    <scope>IDENTIFICATION</scope>
    <source>
        <tissue evidence="7">Leaf</tissue>
    </source>
</reference>
<dbReference type="InterPro" id="IPR001932">
    <property type="entry name" value="PPM-type_phosphatase-like_dom"/>
</dbReference>
<dbReference type="InterPro" id="IPR036457">
    <property type="entry name" value="PPM-type-like_dom_sf"/>
</dbReference>
<gene>
    <name evidence="4 5 6 7" type="primary">LOC110778159</name>
</gene>
<feature type="compositionally biased region" description="Basic and acidic residues" evidence="1">
    <location>
        <begin position="92"/>
        <end position="106"/>
    </location>
</feature>
<feature type="compositionally biased region" description="Polar residues" evidence="1">
    <location>
        <begin position="576"/>
        <end position="597"/>
    </location>
</feature>
<dbReference type="SMART" id="SM00331">
    <property type="entry name" value="PP2C_SIG"/>
    <property type="match status" value="1"/>
</dbReference>
<evidence type="ECO:0000313" key="3">
    <source>
        <dbReference type="Proteomes" id="UP000813463"/>
    </source>
</evidence>